<name>A0A644VNU0_9ZZZZ</name>
<reference evidence="1" key="1">
    <citation type="submission" date="2019-08" db="EMBL/GenBank/DDBJ databases">
        <authorList>
            <person name="Kucharzyk K."/>
            <person name="Murdoch R.W."/>
            <person name="Higgins S."/>
            <person name="Loffler F."/>
        </authorList>
    </citation>
    <scope>NUCLEOTIDE SEQUENCE</scope>
</reference>
<comment type="caution">
    <text evidence="1">The sequence shown here is derived from an EMBL/GenBank/DDBJ whole genome shotgun (WGS) entry which is preliminary data.</text>
</comment>
<proteinExistence type="predicted"/>
<dbReference type="AlphaFoldDB" id="A0A644VNU0"/>
<accession>A0A644VNU0</accession>
<evidence type="ECO:0000313" key="1">
    <source>
        <dbReference type="EMBL" id="MPL92133.1"/>
    </source>
</evidence>
<evidence type="ECO:0008006" key="2">
    <source>
        <dbReference type="Google" id="ProtNLM"/>
    </source>
</evidence>
<dbReference type="EMBL" id="VSSQ01000349">
    <property type="protein sequence ID" value="MPL92133.1"/>
    <property type="molecule type" value="Genomic_DNA"/>
</dbReference>
<sequence>MGRPPLNAKPTVVRLTAEIRQRIEALVGSNRMAAFIREAVENELKRREDEKGSKGRDLE</sequence>
<gene>
    <name evidence="1" type="ORF">SDC9_38230</name>
</gene>
<protein>
    <recommendedName>
        <fullName evidence="2">Ribbon-helix-helix protein CopG domain-containing protein</fullName>
    </recommendedName>
</protein>
<organism evidence="1">
    <name type="scientific">bioreactor metagenome</name>
    <dbReference type="NCBI Taxonomy" id="1076179"/>
    <lineage>
        <taxon>unclassified sequences</taxon>
        <taxon>metagenomes</taxon>
        <taxon>ecological metagenomes</taxon>
    </lineage>
</organism>